<dbReference type="Proteomes" id="UP000039865">
    <property type="component" value="Unassembled WGS sequence"/>
</dbReference>
<dbReference type="AlphaFoldDB" id="A0A077ZT72"/>
<sequence>MAFYKINKFITLSNHTKETKLTLADHLSLIAQIDPKTKDDIASQVPKPFQTNNLSNSNVHLHNKQSKISLSRICILINEKKSIQYPNLKKWLQEQKQLNDKIFYVGVLSHPARLLDQIFRRIQENEANSKIIVMSYFNRDHIIKVQKIMGQYNLIPIIQDQPKNIAGNRLDLDIFQYSS</sequence>
<dbReference type="InParanoid" id="A0A077ZT72"/>
<proteinExistence type="predicted"/>
<protein>
    <submittedName>
        <fullName evidence="1">Uncharacterized protein</fullName>
    </submittedName>
</protein>
<organism evidence="1 2">
    <name type="scientific">Stylonychia lemnae</name>
    <name type="common">Ciliate</name>
    <dbReference type="NCBI Taxonomy" id="5949"/>
    <lineage>
        <taxon>Eukaryota</taxon>
        <taxon>Sar</taxon>
        <taxon>Alveolata</taxon>
        <taxon>Ciliophora</taxon>
        <taxon>Intramacronucleata</taxon>
        <taxon>Spirotrichea</taxon>
        <taxon>Stichotrichia</taxon>
        <taxon>Sporadotrichida</taxon>
        <taxon>Oxytrichidae</taxon>
        <taxon>Stylonychinae</taxon>
        <taxon>Stylonychia</taxon>
    </lineage>
</organism>
<gene>
    <name evidence="1" type="primary">Contig17683.g18796</name>
    <name evidence="1" type="ORF">STYLEM_1476</name>
</gene>
<evidence type="ECO:0000313" key="1">
    <source>
        <dbReference type="EMBL" id="CDW72515.1"/>
    </source>
</evidence>
<reference evidence="1 2" key="1">
    <citation type="submission" date="2014-06" db="EMBL/GenBank/DDBJ databases">
        <authorList>
            <person name="Swart Estienne"/>
        </authorList>
    </citation>
    <scope>NUCLEOTIDE SEQUENCE [LARGE SCALE GENOMIC DNA]</scope>
    <source>
        <strain evidence="1 2">130c</strain>
    </source>
</reference>
<evidence type="ECO:0000313" key="2">
    <source>
        <dbReference type="Proteomes" id="UP000039865"/>
    </source>
</evidence>
<name>A0A077ZT72_STYLE</name>
<dbReference type="EMBL" id="CCKQ01001408">
    <property type="protein sequence ID" value="CDW72515.1"/>
    <property type="molecule type" value="Genomic_DNA"/>
</dbReference>
<accession>A0A077ZT72</accession>
<keyword evidence="2" id="KW-1185">Reference proteome</keyword>